<dbReference type="EMBL" id="JACWMX010000001">
    <property type="protein sequence ID" value="MBD1391768.1"/>
    <property type="molecule type" value="Genomic_DNA"/>
</dbReference>
<dbReference type="Proteomes" id="UP000619078">
    <property type="component" value="Unassembled WGS sequence"/>
</dbReference>
<dbReference type="Gene3D" id="3.90.1150.200">
    <property type="match status" value="1"/>
</dbReference>
<dbReference type="SUPFAM" id="SSF159888">
    <property type="entry name" value="YdhG-like"/>
    <property type="match status" value="1"/>
</dbReference>
<sequence length="130" mass="14942">MKAYPGNITPQDFDHYVFLQPEQFRSSLVRLREIILSVVPQAEETISYQIPCFKYLYLLVGVGTNKKFCSFYTMNPALVKEMAGELQRVRVSGATIHLKPDEPLPVELLIKIVKARMVQNEQIALTKRNK</sequence>
<reference evidence="2" key="1">
    <citation type="submission" date="2020-09" db="EMBL/GenBank/DDBJ databases">
        <title>Novel species of Mucilaginibacter isolated from a glacier on the Tibetan Plateau.</title>
        <authorList>
            <person name="Liu Q."/>
            <person name="Xin Y.-H."/>
        </authorList>
    </citation>
    <scope>NUCLEOTIDE SEQUENCE</scope>
    <source>
        <strain evidence="2">ZB1P21</strain>
    </source>
</reference>
<dbReference type="Pfam" id="PF08818">
    <property type="entry name" value="DUF1801"/>
    <property type="match status" value="1"/>
</dbReference>
<gene>
    <name evidence="2" type="ORF">IDJ76_01530</name>
</gene>
<organism evidence="2 3">
    <name type="scientific">Mucilaginibacter glaciei</name>
    <dbReference type="NCBI Taxonomy" id="2772109"/>
    <lineage>
        <taxon>Bacteria</taxon>
        <taxon>Pseudomonadati</taxon>
        <taxon>Bacteroidota</taxon>
        <taxon>Sphingobacteriia</taxon>
        <taxon>Sphingobacteriales</taxon>
        <taxon>Sphingobacteriaceae</taxon>
        <taxon>Mucilaginibacter</taxon>
    </lineage>
</organism>
<comment type="caution">
    <text evidence="2">The sequence shown here is derived from an EMBL/GenBank/DDBJ whole genome shotgun (WGS) entry which is preliminary data.</text>
</comment>
<feature type="domain" description="YdhG-like" evidence="1">
    <location>
        <begin position="25"/>
        <end position="117"/>
    </location>
</feature>
<keyword evidence="3" id="KW-1185">Reference proteome</keyword>
<evidence type="ECO:0000313" key="3">
    <source>
        <dbReference type="Proteomes" id="UP000619078"/>
    </source>
</evidence>
<dbReference type="RefSeq" id="WP_191160019.1">
    <property type="nucleotide sequence ID" value="NZ_JACWMX010000001.1"/>
</dbReference>
<accession>A0A926NU15</accession>
<proteinExistence type="predicted"/>
<evidence type="ECO:0000313" key="2">
    <source>
        <dbReference type="EMBL" id="MBD1391768.1"/>
    </source>
</evidence>
<protein>
    <submittedName>
        <fullName evidence="2">DUF1801 domain-containing protein</fullName>
    </submittedName>
</protein>
<dbReference type="AlphaFoldDB" id="A0A926NU15"/>
<dbReference type="InterPro" id="IPR014922">
    <property type="entry name" value="YdhG-like"/>
</dbReference>
<name>A0A926NU15_9SPHI</name>
<evidence type="ECO:0000259" key="1">
    <source>
        <dbReference type="Pfam" id="PF08818"/>
    </source>
</evidence>